<dbReference type="OrthoDB" id="3792446at2759"/>
<dbReference type="AlphaFoldDB" id="A0A6A6AQZ3"/>
<reference evidence="1" key="1">
    <citation type="journal article" date="2020" name="Stud. Mycol.">
        <title>101 Dothideomycetes genomes: a test case for predicting lifestyles and emergence of pathogens.</title>
        <authorList>
            <person name="Haridas S."/>
            <person name="Albert R."/>
            <person name="Binder M."/>
            <person name="Bloem J."/>
            <person name="Labutti K."/>
            <person name="Salamov A."/>
            <person name="Andreopoulos B."/>
            <person name="Baker S."/>
            <person name="Barry K."/>
            <person name="Bills G."/>
            <person name="Bluhm B."/>
            <person name="Cannon C."/>
            <person name="Castanera R."/>
            <person name="Culley D."/>
            <person name="Daum C."/>
            <person name="Ezra D."/>
            <person name="Gonzalez J."/>
            <person name="Henrissat B."/>
            <person name="Kuo A."/>
            <person name="Liang C."/>
            <person name="Lipzen A."/>
            <person name="Lutzoni F."/>
            <person name="Magnuson J."/>
            <person name="Mondo S."/>
            <person name="Nolan M."/>
            <person name="Ohm R."/>
            <person name="Pangilinan J."/>
            <person name="Park H.-J."/>
            <person name="Ramirez L."/>
            <person name="Alfaro M."/>
            <person name="Sun H."/>
            <person name="Tritt A."/>
            <person name="Yoshinaga Y."/>
            <person name="Zwiers L.-H."/>
            <person name="Turgeon B."/>
            <person name="Goodwin S."/>
            <person name="Spatafora J."/>
            <person name="Crous P."/>
            <person name="Grigoriev I."/>
        </authorList>
    </citation>
    <scope>NUCLEOTIDE SEQUENCE</scope>
    <source>
        <strain evidence="1">CBS 119687</strain>
    </source>
</reference>
<dbReference type="GeneID" id="54410341"/>
<protein>
    <recommendedName>
        <fullName evidence="3">F-box domain-containing protein</fullName>
    </recommendedName>
</protein>
<dbReference type="EMBL" id="ML977497">
    <property type="protein sequence ID" value="KAF2134359.1"/>
    <property type="molecule type" value="Genomic_DNA"/>
</dbReference>
<sequence length="195" mass="22685">MAEHSLLGLPRELRDMIYSLVLPKRVRLARRASTKSHAFYDNHGILLVNHQLRAEALDALLPHTTFIISADEDSRTLETRDCPNRARMKNLLIKVWCKKRNLHDFALSHVSGLWSTTTLGDLHVTLPGLEKVVFDLSWKVEAPWCSWTRHTREWMLQYLRDSVEAQRIWTGWDADYALDDSKVLRSASVLDELRR</sequence>
<dbReference type="InterPro" id="IPR038883">
    <property type="entry name" value="AN11006-like"/>
</dbReference>
<name>A0A6A6AQZ3_9PLEO</name>
<evidence type="ECO:0000313" key="1">
    <source>
        <dbReference type="EMBL" id="KAF2134359.1"/>
    </source>
</evidence>
<dbReference type="PANTHER" id="PTHR42085">
    <property type="entry name" value="F-BOX DOMAIN-CONTAINING PROTEIN"/>
    <property type="match status" value="1"/>
</dbReference>
<proteinExistence type="predicted"/>
<keyword evidence="2" id="KW-1185">Reference proteome</keyword>
<dbReference type="RefSeq" id="XP_033528746.1">
    <property type="nucleotide sequence ID" value="XM_033669909.1"/>
</dbReference>
<accession>A0A6A6AQZ3</accession>
<evidence type="ECO:0000313" key="2">
    <source>
        <dbReference type="Proteomes" id="UP000799771"/>
    </source>
</evidence>
<evidence type="ECO:0008006" key="3">
    <source>
        <dbReference type="Google" id="ProtNLM"/>
    </source>
</evidence>
<gene>
    <name evidence="1" type="ORF">P153DRAFT_380176</name>
</gene>
<dbReference type="PANTHER" id="PTHR42085:SF1">
    <property type="entry name" value="F-BOX DOMAIN-CONTAINING PROTEIN"/>
    <property type="match status" value="1"/>
</dbReference>
<dbReference type="Proteomes" id="UP000799771">
    <property type="component" value="Unassembled WGS sequence"/>
</dbReference>
<organism evidence="1 2">
    <name type="scientific">Dothidotthia symphoricarpi CBS 119687</name>
    <dbReference type="NCBI Taxonomy" id="1392245"/>
    <lineage>
        <taxon>Eukaryota</taxon>
        <taxon>Fungi</taxon>
        <taxon>Dikarya</taxon>
        <taxon>Ascomycota</taxon>
        <taxon>Pezizomycotina</taxon>
        <taxon>Dothideomycetes</taxon>
        <taxon>Pleosporomycetidae</taxon>
        <taxon>Pleosporales</taxon>
        <taxon>Dothidotthiaceae</taxon>
        <taxon>Dothidotthia</taxon>
    </lineage>
</organism>